<dbReference type="Proteomes" id="UP001621512">
    <property type="component" value="Chromosome"/>
</dbReference>
<dbReference type="EMBL" id="CP108341">
    <property type="protein sequence ID" value="WTW29119.1"/>
    <property type="molecule type" value="Genomic_DNA"/>
</dbReference>
<accession>A0ABZ1MPP9</accession>
<gene>
    <name evidence="1" type="ORF">OHU35_25040</name>
</gene>
<proteinExistence type="predicted"/>
<dbReference type="RefSeq" id="WP_405506947.1">
    <property type="nucleotide sequence ID" value="NZ_CP108341.1"/>
</dbReference>
<organism evidence="1 2">
    <name type="scientific">Streptomyces purpurascens</name>
    <dbReference type="NCBI Taxonomy" id="1924"/>
    <lineage>
        <taxon>Bacteria</taxon>
        <taxon>Bacillati</taxon>
        <taxon>Actinomycetota</taxon>
        <taxon>Actinomycetes</taxon>
        <taxon>Kitasatosporales</taxon>
        <taxon>Streptomycetaceae</taxon>
        <taxon>Streptomyces</taxon>
    </lineage>
</organism>
<evidence type="ECO:0000313" key="2">
    <source>
        <dbReference type="Proteomes" id="UP001621512"/>
    </source>
</evidence>
<sequence>MAELLVDTGVSYAALGLFSTSEEEHTPQGDVVRHDLSEGAAQCAFTLAAIPTDHTGANTDVVAQGILATLSQDPYNDVHWLDLPCGPAVACATWRQFQVNADMTADGEPKDLVTAQLQVHIPFPTGPFTAVFTLLTAYVDHWQQFCELMEAVLQTVSFIDPTDALSETPSAD</sequence>
<reference evidence="1 2" key="1">
    <citation type="submission" date="2022-10" db="EMBL/GenBank/DDBJ databases">
        <title>The complete genomes of actinobacterial strains from the NBC collection.</title>
        <authorList>
            <person name="Joergensen T.S."/>
            <person name="Alvarez Arevalo M."/>
            <person name="Sterndorff E.B."/>
            <person name="Faurdal D."/>
            <person name="Vuksanovic O."/>
            <person name="Mourched A.-S."/>
            <person name="Charusanti P."/>
            <person name="Shaw S."/>
            <person name="Blin K."/>
            <person name="Weber T."/>
        </authorList>
    </citation>
    <scope>NUCLEOTIDE SEQUENCE [LARGE SCALE GENOMIC DNA]</scope>
    <source>
        <strain evidence="1 2">NBC_00017</strain>
    </source>
</reference>
<evidence type="ECO:0000313" key="1">
    <source>
        <dbReference type="EMBL" id="WTW29119.1"/>
    </source>
</evidence>
<keyword evidence="2" id="KW-1185">Reference proteome</keyword>
<name>A0ABZ1MPP9_STREF</name>
<protein>
    <submittedName>
        <fullName evidence="1">Uncharacterized protein</fullName>
    </submittedName>
</protein>